<keyword evidence="1" id="KW-0677">Repeat</keyword>
<dbReference type="PANTHER" id="PTHR24173:SF74">
    <property type="entry name" value="ANKYRIN REPEAT DOMAIN-CONTAINING PROTEIN 16"/>
    <property type="match status" value="1"/>
</dbReference>
<dbReference type="InterPro" id="IPR036770">
    <property type="entry name" value="Ankyrin_rpt-contain_sf"/>
</dbReference>
<feature type="compositionally biased region" description="Acidic residues" evidence="4">
    <location>
        <begin position="181"/>
        <end position="194"/>
    </location>
</feature>
<evidence type="ECO:0000313" key="6">
    <source>
        <dbReference type="Proteomes" id="UP000478008"/>
    </source>
</evidence>
<dbReference type="PROSITE" id="PS50297">
    <property type="entry name" value="ANK_REP_REGION"/>
    <property type="match status" value="2"/>
</dbReference>
<sequence length="206" mass="23193">MSKLTSLTQEEMDNVIYDARFGDLDSLKAIFTDEVEPSVLPKIKDGMTKATPFHMAAANGHADVLKYLIKLLDPKETKSILNQQNDSGNTALHWAAYNGHLECVKLLSDAGSDPFIQNNFKHDTFFEAQNSKHDDIVKFLLETFGEELEAQSEGEKGDKKVDPEKVQYSAGTEIQKVEEGGEHEEEEVQDEQDIEFLNTKTENLRV</sequence>
<proteinExistence type="predicted"/>
<feature type="repeat" description="ANK" evidence="3">
    <location>
        <begin position="48"/>
        <end position="70"/>
    </location>
</feature>
<feature type="compositionally biased region" description="Basic and acidic residues" evidence="4">
    <location>
        <begin position="153"/>
        <end position="165"/>
    </location>
</feature>
<evidence type="ECO:0000313" key="5">
    <source>
        <dbReference type="EMBL" id="VUG18178.1"/>
    </source>
</evidence>
<feature type="repeat" description="ANK" evidence="3">
    <location>
        <begin position="87"/>
        <end position="119"/>
    </location>
</feature>
<dbReference type="Proteomes" id="UP000478008">
    <property type="component" value="Unassembled WGS sequence"/>
</dbReference>
<keyword evidence="6" id="KW-1185">Reference proteome</keyword>
<dbReference type="PANTHER" id="PTHR24173">
    <property type="entry name" value="ANKYRIN REPEAT CONTAINING"/>
    <property type="match status" value="1"/>
</dbReference>
<evidence type="ECO:0000256" key="2">
    <source>
        <dbReference type="ARBA" id="ARBA00023043"/>
    </source>
</evidence>
<accession>A0A3F2Y6T0</accession>
<feature type="region of interest" description="Disordered" evidence="4">
    <location>
        <begin position="149"/>
        <end position="206"/>
    </location>
</feature>
<protein>
    <submittedName>
        <fullName evidence="5">DEBR0S3_04148g1_1</fullName>
    </submittedName>
</protein>
<keyword evidence="2 3" id="KW-0040">ANK repeat</keyword>
<dbReference type="Pfam" id="PF12796">
    <property type="entry name" value="Ank_2"/>
    <property type="match status" value="1"/>
</dbReference>
<dbReference type="AlphaFoldDB" id="A0A3F2Y6T0"/>
<organism evidence="5 6">
    <name type="scientific">Dekkera bruxellensis</name>
    <name type="common">Brettanomyces custersii</name>
    <dbReference type="NCBI Taxonomy" id="5007"/>
    <lineage>
        <taxon>Eukaryota</taxon>
        <taxon>Fungi</taxon>
        <taxon>Dikarya</taxon>
        <taxon>Ascomycota</taxon>
        <taxon>Saccharomycotina</taxon>
        <taxon>Pichiomycetes</taxon>
        <taxon>Pichiales</taxon>
        <taxon>Pichiaceae</taxon>
        <taxon>Brettanomyces</taxon>
    </lineage>
</organism>
<dbReference type="SUPFAM" id="SSF48403">
    <property type="entry name" value="Ankyrin repeat"/>
    <property type="match status" value="1"/>
</dbReference>
<name>A0A3F2Y6T0_DEKBR</name>
<dbReference type="STRING" id="5007.A0A3F2Y6T0"/>
<evidence type="ECO:0000256" key="1">
    <source>
        <dbReference type="ARBA" id="ARBA00022737"/>
    </source>
</evidence>
<reference evidence="5 6" key="1">
    <citation type="submission" date="2019-07" db="EMBL/GenBank/DDBJ databases">
        <authorList>
            <person name="Friedrich A."/>
            <person name="Schacherer J."/>
        </authorList>
    </citation>
    <scope>NUCLEOTIDE SEQUENCE [LARGE SCALE GENOMIC DNA]</scope>
</reference>
<gene>
    <name evidence="5" type="primary">YAR1</name>
    <name evidence="5" type="ORF">DEBR0S3_04148G</name>
</gene>
<dbReference type="SMART" id="SM00248">
    <property type="entry name" value="ANK"/>
    <property type="match status" value="2"/>
</dbReference>
<dbReference type="PROSITE" id="PS50088">
    <property type="entry name" value="ANK_REPEAT"/>
    <property type="match status" value="2"/>
</dbReference>
<dbReference type="InterPro" id="IPR002110">
    <property type="entry name" value="Ankyrin_rpt"/>
</dbReference>
<evidence type="ECO:0000256" key="3">
    <source>
        <dbReference type="PROSITE-ProRule" id="PRU00023"/>
    </source>
</evidence>
<dbReference type="Gene3D" id="1.25.40.20">
    <property type="entry name" value="Ankyrin repeat-containing domain"/>
    <property type="match status" value="1"/>
</dbReference>
<evidence type="ECO:0000256" key="4">
    <source>
        <dbReference type="SAM" id="MobiDB-lite"/>
    </source>
</evidence>
<dbReference type="EMBL" id="CABFWN010000003">
    <property type="protein sequence ID" value="VUG18178.1"/>
    <property type="molecule type" value="Genomic_DNA"/>
</dbReference>